<dbReference type="Proteomes" id="UP001220256">
    <property type="component" value="Unassembled WGS sequence"/>
</dbReference>
<proteinExistence type="predicted"/>
<feature type="region of interest" description="Disordered" evidence="1">
    <location>
        <begin position="68"/>
        <end position="135"/>
    </location>
</feature>
<dbReference type="EMBL" id="JAPVEB010000006">
    <property type="protein sequence ID" value="KAJ5262141.1"/>
    <property type="molecule type" value="Genomic_DNA"/>
</dbReference>
<evidence type="ECO:0000256" key="1">
    <source>
        <dbReference type="SAM" id="MobiDB-lite"/>
    </source>
</evidence>
<gene>
    <name evidence="2" type="ORF">N7505_009008</name>
</gene>
<name>A0ABQ8WCN0_PENCH</name>
<evidence type="ECO:0000313" key="3">
    <source>
        <dbReference type="Proteomes" id="UP001220256"/>
    </source>
</evidence>
<accession>A0ABQ8WCN0</accession>
<sequence length="219" mass="24298">MSDEMISRVQPFGRFGIVVLLHNSEGIIAVREDRDGKISFLADTHLHHNFMKPHCLADCSIQRNVFGREKDSDNEGDTNPHPLDATAKPLTPTPKANPIPSLNNPIRFANVNVDDDSDRDDDEKKPSHRGHGLPEIAMMKLQKARTLEHNDTDPSGGMQALLYQLIPYALEWSLDSDIPRLRNRTLLLRGGSTGLALSPVGMYNQIDVILQDCIVASSS</sequence>
<comment type="caution">
    <text evidence="2">The sequence shown here is derived from an EMBL/GenBank/DDBJ whole genome shotgun (WGS) entry which is preliminary data.</text>
</comment>
<organism evidence="2 3">
    <name type="scientific">Penicillium chrysogenum</name>
    <name type="common">Penicillium notatum</name>
    <dbReference type="NCBI Taxonomy" id="5076"/>
    <lineage>
        <taxon>Eukaryota</taxon>
        <taxon>Fungi</taxon>
        <taxon>Dikarya</taxon>
        <taxon>Ascomycota</taxon>
        <taxon>Pezizomycotina</taxon>
        <taxon>Eurotiomycetes</taxon>
        <taxon>Eurotiomycetidae</taxon>
        <taxon>Eurotiales</taxon>
        <taxon>Aspergillaceae</taxon>
        <taxon>Penicillium</taxon>
        <taxon>Penicillium chrysogenum species complex</taxon>
    </lineage>
</organism>
<keyword evidence="3" id="KW-1185">Reference proteome</keyword>
<evidence type="ECO:0000313" key="2">
    <source>
        <dbReference type="EMBL" id="KAJ5262141.1"/>
    </source>
</evidence>
<protein>
    <submittedName>
        <fullName evidence="2">Uncharacterized protein</fullName>
    </submittedName>
</protein>
<reference evidence="2 3" key="1">
    <citation type="journal article" date="2023" name="IMA Fungus">
        <title>Comparative genomic study of the Penicillium genus elucidates a diverse pangenome and 15 lateral gene transfer events.</title>
        <authorList>
            <person name="Petersen C."/>
            <person name="Sorensen T."/>
            <person name="Nielsen M.R."/>
            <person name="Sondergaard T.E."/>
            <person name="Sorensen J.L."/>
            <person name="Fitzpatrick D.A."/>
            <person name="Frisvad J.C."/>
            <person name="Nielsen K.L."/>
        </authorList>
    </citation>
    <scope>NUCLEOTIDE SEQUENCE [LARGE SCALE GENOMIC DNA]</scope>
    <source>
        <strain evidence="2 3">IBT 3361</strain>
    </source>
</reference>